<evidence type="ECO:0000313" key="2">
    <source>
        <dbReference type="EMBL" id="PFH32761.1"/>
    </source>
</evidence>
<reference evidence="2 3" key="1">
    <citation type="submission" date="2017-09" db="EMBL/GenBank/DDBJ databases">
        <title>Genome sequencing of Besnoitia besnoiti strain Bb-Ger1.</title>
        <authorList>
            <person name="Schares G."/>
            <person name="Venepally P."/>
            <person name="Lorenzi H.A."/>
        </authorList>
    </citation>
    <scope>NUCLEOTIDE SEQUENCE [LARGE SCALE GENOMIC DNA]</scope>
    <source>
        <strain evidence="2 3">Bb-Ger1</strain>
    </source>
</reference>
<organism evidence="2 3">
    <name type="scientific">Besnoitia besnoiti</name>
    <name type="common">Apicomplexan protozoan</name>
    <dbReference type="NCBI Taxonomy" id="94643"/>
    <lineage>
        <taxon>Eukaryota</taxon>
        <taxon>Sar</taxon>
        <taxon>Alveolata</taxon>
        <taxon>Apicomplexa</taxon>
        <taxon>Conoidasida</taxon>
        <taxon>Coccidia</taxon>
        <taxon>Eucoccidiorida</taxon>
        <taxon>Eimeriorina</taxon>
        <taxon>Sarcocystidae</taxon>
        <taxon>Besnoitia</taxon>
    </lineage>
</organism>
<accession>A0A2A9M8W4</accession>
<evidence type="ECO:0000313" key="3">
    <source>
        <dbReference type="Proteomes" id="UP000224006"/>
    </source>
</evidence>
<dbReference type="RefSeq" id="XP_029216770.1">
    <property type="nucleotide sequence ID" value="XM_029360103.1"/>
</dbReference>
<keyword evidence="3" id="KW-1185">Reference proteome</keyword>
<sequence length="277" mass="31776">MEPWKQKVPPYLSLHGSNSLRGGKKTYNCNVLVDNWRNDRLDDRNDQRLTSERILHPLHPDVPQGSKYETNYRQSYDYEDWSRRPVHLSKYGILGHDDTGAESWTTESRSEYQSPRRRAAKLMAQGHWCYGKDIYPRMIHGRDDFLFAHPMAIHLSPTHRQEYVHALASRPPHERPPPELLRASAMPDQMPSSSSCADASNPQCAYAPERRGDPQRGASQYSEDYRSARSRPNAAKGEFRGEPRAASRYPGYQATGPDYSDFVGYAGLPPRAKLREF</sequence>
<name>A0A2A9M8W4_BESBE</name>
<feature type="region of interest" description="Disordered" evidence="1">
    <location>
        <begin position="169"/>
        <end position="265"/>
    </location>
</feature>
<evidence type="ECO:0000256" key="1">
    <source>
        <dbReference type="SAM" id="MobiDB-lite"/>
    </source>
</evidence>
<dbReference type="AlphaFoldDB" id="A0A2A9M8W4"/>
<dbReference type="VEuPathDB" id="ToxoDB:BESB_013730"/>
<dbReference type="KEGG" id="bbes:BESB_013730"/>
<dbReference type="GeneID" id="40306435"/>
<proteinExistence type="predicted"/>
<feature type="compositionally biased region" description="Polar residues" evidence="1">
    <location>
        <begin position="190"/>
        <end position="203"/>
    </location>
</feature>
<protein>
    <submittedName>
        <fullName evidence="2">Uncharacterized protein</fullName>
    </submittedName>
</protein>
<dbReference type="Proteomes" id="UP000224006">
    <property type="component" value="Chromosome IX"/>
</dbReference>
<dbReference type="OrthoDB" id="328655at2759"/>
<dbReference type="EMBL" id="NWUJ01000010">
    <property type="protein sequence ID" value="PFH32761.1"/>
    <property type="molecule type" value="Genomic_DNA"/>
</dbReference>
<comment type="caution">
    <text evidence="2">The sequence shown here is derived from an EMBL/GenBank/DDBJ whole genome shotgun (WGS) entry which is preliminary data.</text>
</comment>
<gene>
    <name evidence="2" type="ORF">BESB_013730</name>
</gene>